<feature type="chain" id="PRO_5045379156" evidence="1">
    <location>
        <begin position="27"/>
        <end position="310"/>
    </location>
</feature>
<evidence type="ECO:0000313" key="2">
    <source>
        <dbReference type="EMBL" id="MFD1062007.1"/>
    </source>
</evidence>
<reference evidence="3" key="1">
    <citation type="journal article" date="2019" name="Int. J. Syst. Evol. Microbiol.">
        <title>The Global Catalogue of Microorganisms (GCM) 10K type strain sequencing project: providing services to taxonomists for standard genome sequencing and annotation.</title>
        <authorList>
            <consortium name="The Broad Institute Genomics Platform"/>
            <consortium name="The Broad Institute Genome Sequencing Center for Infectious Disease"/>
            <person name="Wu L."/>
            <person name="Ma J."/>
        </authorList>
    </citation>
    <scope>NUCLEOTIDE SEQUENCE [LARGE SCALE GENOMIC DNA]</scope>
    <source>
        <strain evidence="3">CCUG 62215</strain>
    </source>
</reference>
<dbReference type="RefSeq" id="WP_386127453.1">
    <property type="nucleotide sequence ID" value="NZ_JBHTJL010000003.1"/>
</dbReference>
<keyword evidence="3" id="KW-1185">Reference proteome</keyword>
<evidence type="ECO:0000256" key="1">
    <source>
        <dbReference type="SAM" id="SignalP"/>
    </source>
</evidence>
<protein>
    <submittedName>
        <fullName evidence="2">PorP/SprF family type IX secretion system membrane protein</fullName>
    </submittedName>
</protein>
<dbReference type="Proteomes" id="UP001597013">
    <property type="component" value="Unassembled WGS sequence"/>
</dbReference>
<sequence>MKISPKIKFTVITIGLLFLIPKKSFAQQTPTFSEYNYNPYLINPAYAGLTPNAELTLNNSGFFNSFEGSPQSLALSFITSVKEGKIGIGAGYISDQIGVTSSTSTFATFSYKIFFDTKSNRPYWQNYTPNSLSFAISGGFQQYRENLLDLGIMGDPNFAQNIDTNLPTIGAGILLNLANLYVGFSSPNLLGDKLAQNKENINLEPVFYGYFGYRFYSNNFEELMIKPNILIKQEKGAPVQLDFNLSASFKNKFEIGTGYRTNSSVNILAGIYLFNNFRIIYNYNTSFNDSPLGNTHGFVLSFQFGNGYSE</sequence>
<dbReference type="EMBL" id="JBHTJL010000003">
    <property type="protein sequence ID" value="MFD1062007.1"/>
    <property type="molecule type" value="Genomic_DNA"/>
</dbReference>
<evidence type="ECO:0000313" key="3">
    <source>
        <dbReference type="Proteomes" id="UP001597013"/>
    </source>
</evidence>
<dbReference type="NCBIfam" id="TIGR03519">
    <property type="entry name" value="T9SS_PorP_fam"/>
    <property type="match status" value="1"/>
</dbReference>
<proteinExistence type="predicted"/>
<keyword evidence="1" id="KW-0732">Signal</keyword>
<accession>A0ABW3N2Z5</accession>
<dbReference type="Pfam" id="PF11751">
    <property type="entry name" value="PorP_SprF"/>
    <property type="match status" value="1"/>
</dbReference>
<organism evidence="2 3">
    <name type="scientific">Winogradskyella litorisediminis</name>
    <dbReference type="NCBI Taxonomy" id="1156618"/>
    <lineage>
        <taxon>Bacteria</taxon>
        <taxon>Pseudomonadati</taxon>
        <taxon>Bacteroidota</taxon>
        <taxon>Flavobacteriia</taxon>
        <taxon>Flavobacteriales</taxon>
        <taxon>Flavobacteriaceae</taxon>
        <taxon>Winogradskyella</taxon>
    </lineage>
</organism>
<feature type="signal peptide" evidence="1">
    <location>
        <begin position="1"/>
        <end position="26"/>
    </location>
</feature>
<comment type="caution">
    <text evidence="2">The sequence shown here is derived from an EMBL/GenBank/DDBJ whole genome shotgun (WGS) entry which is preliminary data.</text>
</comment>
<gene>
    <name evidence="2" type="ORF">ACFQ1Q_02015</name>
</gene>
<name>A0ABW3N2Z5_9FLAO</name>
<dbReference type="InterPro" id="IPR019861">
    <property type="entry name" value="PorP/SprF_Bacteroidetes"/>
</dbReference>